<evidence type="ECO:0000313" key="10">
    <source>
        <dbReference type="EMBL" id="TPX52527.1"/>
    </source>
</evidence>
<protein>
    <recommendedName>
        <fullName evidence="9">UBC core domain-containing protein</fullName>
    </recommendedName>
</protein>
<feature type="active site" description="Glycyl thioester intermediate" evidence="7">
    <location>
        <position position="105"/>
    </location>
</feature>
<evidence type="ECO:0000256" key="2">
    <source>
        <dbReference type="ARBA" id="ARBA00004906"/>
    </source>
</evidence>
<accession>A0A507DMW5</accession>
<keyword evidence="6 8" id="KW-0067">ATP-binding</keyword>
<reference evidence="10 11" key="1">
    <citation type="journal article" date="2019" name="Sci. Rep.">
        <title>Comparative genomics of chytrid fungi reveal insights into the obligate biotrophic and pathogenic lifestyle of Synchytrium endobioticum.</title>
        <authorList>
            <person name="van de Vossenberg B.T.L.H."/>
            <person name="Warris S."/>
            <person name="Nguyen H.D.T."/>
            <person name="van Gent-Pelzer M.P.E."/>
            <person name="Joly D.L."/>
            <person name="van de Geest H.C."/>
            <person name="Bonants P.J.M."/>
            <person name="Smith D.S."/>
            <person name="Levesque C.A."/>
            <person name="van der Lee T.A.J."/>
        </authorList>
    </citation>
    <scope>NUCLEOTIDE SEQUENCE [LARGE SCALE GENOMIC DNA]</scope>
    <source>
        <strain evidence="10 11">MB42</strain>
    </source>
</reference>
<gene>
    <name evidence="10" type="ORF">SeMB42_g01356</name>
</gene>
<feature type="domain" description="UBC core" evidence="9">
    <location>
        <begin position="21"/>
        <end position="168"/>
    </location>
</feature>
<evidence type="ECO:0000256" key="6">
    <source>
        <dbReference type="ARBA" id="ARBA00022840"/>
    </source>
</evidence>
<dbReference type="CDD" id="cd23815">
    <property type="entry name" value="UBCc_SpUBC14-like"/>
    <property type="match status" value="1"/>
</dbReference>
<dbReference type="InterPro" id="IPR000608">
    <property type="entry name" value="UBC"/>
</dbReference>
<dbReference type="InterPro" id="IPR016135">
    <property type="entry name" value="UBQ-conjugating_enzyme/RWD"/>
</dbReference>
<dbReference type="FunFam" id="3.10.110.10:FF:000101">
    <property type="entry name" value="Ubiquitin-conjugating enzyme E2 D2"/>
    <property type="match status" value="1"/>
</dbReference>
<keyword evidence="4 8" id="KW-0547">Nucleotide-binding</keyword>
<keyword evidence="11" id="KW-1185">Reference proteome</keyword>
<evidence type="ECO:0000256" key="1">
    <source>
        <dbReference type="ARBA" id="ARBA00000485"/>
    </source>
</evidence>
<dbReference type="STRING" id="286115.A0A507DMW5"/>
<evidence type="ECO:0000256" key="5">
    <source>
        <dbReference type="ARBA" id="ARBA00022786"/>
    </source>
</evidence>
<sequence length="168" mass="18740">MSRCLPASPNRQGASPTRIMAAQRRIQKELSELNKNPPAGISAGPVGDDLLHWQGQLMGPDKSPFVGGIFRIDIEFSTDYPFKPPKIKFLTKIYHPNVDDDGSICLGILKTEAWKPATKLLEVLVGLLMLLENPIPEDALQTSIAEVYNTNRSKYVKTAKEWVKKYCT</sequence>
<evidence type="ECO:0000256" key="4">
    <source>
        <dbReference type="ARBA" id="ARBA00022741"/>
    </source>
</evidence>
<dbReference type="Proteomes" id="UP000317494">
    <property type="component" value="Unassembled WGS sequence"/>
</dbReference>
<dbReference type="SUPFAM" id="SSF54495">
    <property type="entry name" value="UBC-like"/>
    <property type="match status" value="1"/>
</dbReference>
<dbReference type="PANTHER" id="PTHR24067">
    <property type="entry name" value="UBIQUITIN-CONJUGATING ENZYME E2"/>
    <property type="match status" value="1"/>
</dbReference>
<organism evidence="10 11">
    <name type="scientific">Synchytrium endobioticum</name>
    <dbReference type="NCBI Taxonomy" id="286115"/>
    <lineage>
        <taxon>Eukaryota</taxon>
        <taxon>Fungi</taxon>
        <taxon>Fungi incertae sedis</taxon>
        <taxon>Chytridiomycota</taxon>
        <taxon>Chytridiomycota incertae sedis</taxon>
        <taxon>Chytridiomycetes</taxon>
        <taxon>Synchytriales</taxon>
        <taxon>Synchytriaceae</taxon>
        <taxon>Synchytrium</taxon>
    </lineage>
</organism>
<dbReference type="VEuPathDB" id="FungiDB:SeMB42_g01356"/>
<proteinExistence type="inferred from homology"/>
<dbReference type="AlphaFoldDB" id="A0A507DMW5"/>
<dbReference type="PROSITE" id="PS00183">
    <property type="entry name" value="UBC_1"/>
    <property type="match status" value="1"/>
</dbReference>
<dbReference type="InterPro" id="IPR023313">
    <property type="entry name" value="UBQ-conjugating_AS"/>
</dbReference>
<dbReference type="GO" id="GO:0005524">
    <property type="term" value="F:ATP binding"/>
    <property type="evidence" value="ECO:0007669"/>
    <property type="project" value="UniProtKB-UniRule"/>
</dbReference>
<evidence type="ECO:0000313" key="11">
    <source>
        <dbReference type="Proteomes" id="UP000317494"/>
    </source>
</evidence>
<dbReference type="InterPro" id="IPR050113">
    <property type="entry name" value="Ub_conjugating_enzyme"/>
</dbReference>
<evidence type="ECO:0000256" key="8">
    <source>
        <dbReference type="RuleBase" id="RU362109"/>
    </source>
</evidence>
<dbReference type="Gene3D" id="3.10.110.10">
    <property type="entry name" value="Ubiquitin Conjugating Enzyme"/>
    <property type="match status" value="1"/>
</dbReference>
<evidence type="ECO:0000256" key="3">
    <source>
        <dbReference type="ARBA" id="ARBA00022679"/>
    </source>
</evidence>
<keyword evidence="5 8" id="KW-0833">Ubl conjugation pathway</keyword>
<dbReference type="Pfam" id="PF00179">
    <property type="entry name" value="UQ_con"/>
    <property type="match status" value="1"/>
</dbReference>
<comment type="pathway">
    <text evidence="2">Protein modification; protein ubiquitination.</text>
</comment>
<keyword evidence="3" id="KW-0808">Transferase</keyword>
<dbReference type="GO" id="GO:0061631">
    <property type="term" value="F:ubiquitin conjugating enzyme activity"/>
    <property type="evidence" value="ECO:0007669"/>
    <property type="project" value="UniProtKB-EC"/>
</dbReference>
<evidence type="ECO:0000256" key="7">
    <source>
        <dbReference type="PROSITE-ProRule" id="PRU10133"/>
    </source>
</evidence>
<name>A0A507DMW5_9FUNG</name>
<comment type="similarity">
    <text evidence="8">Belongs to the ubiquitin-conjugating enzyme family.</text>
</comment>
<dbReference type="SMART" id="SM00212">
    <property type="entry name" value="UBCc"/>
    <property type="match status" value="1"/>
</dbReference>
<comment type="catalytic activity">
    <reaction evidence="1">
        <text>S-ubiquitinyl-[E1 ubiquitin-activating enzyme]-L-cysteine + [E2 ubiquitin-conjugating enzyme]-L-cysteine = [E1 ubiquitin-activating enzyme]-L-cysteine + S-ubiquitinyl-[E2 ubiquitin-conjugating enzyme]-L-cysteine.</text>
        <dbReference type="EC" id="2.3.2.23"/>
    </reaction>
</comment>
<comment type="caution">
    <text evidence="10">The sequence shown here is derived from an EMBL/GenBank/DDBJ whole genome shotgun (WGS) entry which is preliminary data.</text>
</comment>
<dbReference type="EMBL" id="QEAN01000034">
    <property type="protein sequence ID" value="TPX52527.1"/>
    <property type="molecule type" value="Genomic_DNA"/>
</dbReference>
<dbReference type="PROSITE" id="PS50127">
    <property type="entry name" value="UBC_2"/>
    <property type="match status" value="1"/>
</dbReference>
<evidence type="ECO:0000259" key="9">
    <source>
        <dbReference type="PROSITE" id="PS50127"/>
    </source>
</evidence>